<dbReference type="RefSeq" id="WP_163105338.1">
    <property type="nucleotide sequence ID" value="NZ_JAAAWO010000002.1"/>
</dbReference>
<keyword evidence="4" id="KW-1133">Transmembrane helix</keyword>
<keyword evidence="4" id="KW-0812">Transmembrane</keyword>
<feature type="transmembrane region" description="Helical" evidence="4">
    <location>
        <begin position="353"/>
        <end position="374"/>
    </location>
</feature>
<dbReference type="GO" id="GO:1902201">
    <property type="term" value="P:negative regulation of bacterial-type flagellum-dependent cell motility"/>
    <property type="evidence" value="ECO:0007669"/>
    <property type="project" value="TreeGrafter"/>
</dbReference>
<gene>
    <name evidence="6" type="ORF">GTQ48_04415</name>
</gene>
<comment type="cofactor">
    <cofactor evidence="1">
        <name>Mg(2+)</name>
        <dbReference type="ChEBI" id="CHEBI:18420"/>
    </cofactor>
</comment>
<dbReference type="CDD" id="cd01949">
    <property type="entry name" value="GGDEF"/>
    <property type="match status" value="1"/>
</dbReference>
<keyword evidence="7" id="KW-1185">Reference proteome</keyword>
<dbReference type="InterPro" id="IPR043128">
    <property type="entry name" value="Rev_trsase/Diguanyl_cyclase"/>
</dbReference>
<dbReference type="GO" id="GO:0052621">
    <property type="term" value="F:diguanylate cyclase activity"/>
    <property type="evidence" value="ECO:0007669"/>
    <property type="project" value="UniProtKB-EC"/>
</dbReference>
<feature type="transmembrane region" description="Helical" evidence="4">
    <location>
        <begin position="195"/>
        <end position="212"/>
    </location>
</feature>
<dbReference type="InterPro" id="IPR000160">
    <property type="entry name" value="GGDEF_dom"/>
</dbReference>
<feature type="transmembrane region" description="Helical" evidence="4">
    <location>
        <begin position="290"/>
        <end position="310"/>
    </location>
</feature>
<comment type="catalytic activity">
    <reaction evidence="3">
        <text>2 GTP = 3',3'-c-di-GMP + 2 diphosphate</text>
        <dbReference type="Rhea" id="RHEA:24898"/>
        <dbReference type="ChEBI" id="CHEBI:33019"/>
        <dbReference type="ChEBI" id="CHEBI:37565"/>
        <dbReference type="ChEBI" id="CHEBI:58805"/>
        <dbReference type="EC" id="2.7.7.65"/>
    </reaction>
</comment>
<dbReference type="Pfam" id="PF00990">
    <property type="entry name" value="GGDEF"/>
    <property type="match status" value="1"/>
</dbReference>
<evidence type="ECO:0000313" key="7">
    <source>
        <dbReference type="Proteomes" id="UP000471381"/>
    </source>
</evidence>
<feature type="domain" description="GGDEF" evidence="5">
    <location>
        <begin position="450"/>
        <end position="581"/>
    </location>
</feature>
<accession>A0A6N9TBV9</accession>
<feature type="transmembrane region" description="Helical" evidence="4">
    <location>
        <begin position="322"/>
        <end position="341"/>
    </location>
</feature>
<dbReference type="PANTHER" id="PTHR45138:SF9">
    <property type="entry name" value="DIGUANYLATE CYCLASE DGCM-RELATED"/>
    <property type="match status" value="1"/>
</dbReference>
<dbReference type="GO" id="GO:0043709">
    <property type="term" value="P:cell adhesion involved in single-species biofilm formation"/>
    <property type="evidence" value="ECO:0007669"/>
    <property type="project" value="TreeGrafter"/>
</dbReference>
<dbReference type="Gene3D" id="3.30.70.270">
    <property type="match status" value="1"/>
</dbReference>
<dbReference type="Pfam" id="PF07695">
    <property type="entry name" value="7TMR-DISM_7TM"/>
    <property type="match status" value="1"/>
</dbReference>
<dbReference type="AlphaFoldDB" id="A0A6N9TBV9"/>
<dbReference type="SMART" id="SM00267">
    <property type="entry name" value="GGDEF"/>
    <property type="match status" value="1"/>
</dbReference>
<evidence type="ECO:0000313" key="6">
    <source>
        <dbReference type="EMBL" id="NDW14774.1"/>
    </source>
</evidence>
<dbReference type="PANTHER" id="PTHR45138">
    <property type="entry name" value="REGULATORY COMPONENTS OF SENSORY TRANSDUCTION SYSTEM"/>
    <property type="match status" value="1"/>
</dbReference>
<feature type="transmembrane region" description="Helical" evidence="4">
    <location>
        <begin position="232"/>
        <end position="253"/>
    </location>
</feature>
<proteinExistence type="predicted"/>
<evidence type="ECO:0000256" key="1">
    <source>
        <dbReference type="ARBA" id="ARBA00001946"/>
    </source>
</evidence>
<evidence type="ECO:0000256" key="3">
    <source>
        <dbReference type="ARBA" id="ARBA00034247"/>
    </source>
</evidence>
<dbReference type="NCBIfam" id="TIGR00254">
    <property type="entry name" value="GGDEF"/>
    <property type="match status" value="1"/>
</dbReference>
<dbReference type="GO" id="GO:0005886">
    <property type="term" value="C:plasma membrane"/>
    <property type="evidence" value="ECO:0007669"/>
    <property type="project" value="TreeGrafter"/>
</dbReference>
<comment type="caution">
    <text evidence="6">The sequence shown here is derived from an EMBL/GenBank/DDBJ whole genome shotgun (WGS) entry which is preliminary data.</text>
</comment>
<dbReference type="InterPro" id="IPR011623">
    <property type="entry name" value="7TMR_DISM_rcpt_extracell_dom1"/>
</dbReference>
<dbReference type="SUPFAM" id="SSF55073">
    <property type="entry name" value="Nucleotide cyclase"/>
    <property type="match status" value="1"/>
</dbReference>
<dbReference type="PROSITE" id="PS50887">
    <property type="entry name" value="GGDEF"/>
    <property type="match status" value="1"/>
</dbReference>
<organism evidence="6 7">
    <name type="scientific">Alteromonas genovensis</name>
    <dbReference type="NCBI Taxonomy" id="471225"/>
    <lineage>
        <taxon>Bacteria</taxon>
        <taxon>Pseudomonadati</taxon>
        <taxon>Pseudomonadota</taxon>
        <taxon>Gammaproteobacteria</taxon>
        <taxon>Alteromonadales</taxon>
        <taxon>Alteromonadaceae</taxon>
        <taxon>Alteromonas/Salinimonas group</taxon>
        <taxon>Alteromonas</taxon>
    </lineage>
</organism>
<name>A0A6N9TBV9_9ALTE</name>
<dbReference type="InterPro" id="IPR050469">
    <property type="entry name" value="Diguanylate_Cyclase"/>
</dbReference>
<dbReference type="Proteomes" id="UP000471381">
    <property type="component" value="Unassembled WGS sequence"/>
</dbReference>
<keyword evidence="4" id="KW-0472">Membrane</keyword>
<feature type="transmembrane region" description="Helical" evidence="4">
    <location>
        <begin position="265"/>
        <end position="284"/>
    </location>
</feature>
<sequence>MVKLKLFLTLVLYSMFVFSVNGYVLFTDINEELTLTEHAEFAISNTAELSGHENWVDDPHSLERKPNQYLHFRVEVASNHSSPTPVWFNVTFPAIKYLQVSDGNRVWKTGDALPFSTREINLPNYHFPSILPANDSVTFTGHMRGEILRYNFSLATPEKVINDYVDTLQRDMAFFGAMAILTALSFLVFFATRKIAFLSFAVFIFATTFWFFRVFGYAFEILWPQTPELNDISYAVSIYALLLSAFGVIVTVLKRPGRQIYGEKFIKWFCYLLPLIGIAVWQTLGLDLALRLPVLLFFPYLIISVVVIIVEHKRGSDIAKRFAIAMLPIAVSSLFLVIIALNNTLSTWDPVATFMAGILLTCVFMIVITSNYLVKLLQKERDAEKEVAQMRSEQTSILESLVKERTKELERSNTMLAELASKDTLTNLPNRRSVDLFVDASFAEATGDEKVIAIALIDLDHFKNINDTYGHEVGDIVLKKAANVLAAFNSDSLLAGRFGGEEFAIIARDMNDNRFYMTLHSIHNSINELSITEIEDRKVASSIGWTMCTGPIDVVDAFRRADKALYTAKNKGRNRIIRAEES</sequence>
<dbReference type="Pfam" id="PF07696">
    <property type="entry name" value="7TMR-DISMED2"/>
    <property type="match status" value="1"/>
</dbReference>
<dbReference type="FunFam" id="3.30.70.270:FF:000001">
    <property type="entry name" value="Diguanylate cyclase domain protein"/>
    <property type="match status" value="1"/>
</dbReference>
<dbReference type="InterPro" id="IPR011622">
    <property type="entry name" value="7TMR_DISM_rcpt_extracell_dom2"/>
</dbReference>
<dbReference type="EC" id="2.7.7.65" evidence="2"/>
<evidence type="ECO:0000256" key="2">
    <source>
        <dbReference type="ARBA" id="ARBA00012528"/>
    </source>
</evidence>
<evidence type="ECO:0000256" key="4">
    <source>
        <dbReference type="SAM" id="Phobius"/>
    </source>
</evidence>
<dbReference type="EMBL" id="JAAAWO010000002">
    <property type="protein sequence ID" value="NDW14774.1"/>
    <property type="molecule type" value="Genomic_DNA"/>
</dbReference>
<protein>
    <recommendedName>
        <fullName evidence="2">diguanylate cyclase</fullName>
        <ecNumber evidence="2">2.7.7.65</ecNumber>
    </recommendedName>
</protein>
<feature type="transmembrane region" description="Helical" evidence="4">
    <location>
        <begin position="172"/>
        <end position="190"/>
    </location>
</feature>
<reference evidence="6 7" key="1">
    <citation type="submission" date="2020-01" db="EMBL/GenBank/DDBJ databases">
        <title>Genomes of bacteria type strains.</title>
        <authorList>
            <person name="Chen J."/>
            <person name="Zhu S."/>
            <person name="Yang J."/>
        </authorList>
    </citation>
    <scope>NUCLEOTIDE SEQUENCE [LARGE SCALE GENOMIC DNA]</scope>
    <source>
        <strain evidence="6 7">LMG 24078</strain>
    </source>
</reference>
<dbReference type="InterPro" id="IPR029787">
    <property type="entry name" value="Nucleotide_cyclase"/>
</dbReference>
<evidence type="ECO:0000259" key="5">
    <source>
        <dbReference type="PROSITE" id="PS50887"/>
    </source>
</evidence>